<reference evidence="4 5" key="1">
    <citation type="journal article" date="2015" name="Genome Announc.">
        <title>First Complete Genome Sequence of Felis catus Gammaherpesvirus 1.</title>
        <authorList>
            <person name="Troyer R.M."/>
            <person name="Lee J.S."/>
            <person name="Vuyisich M."/>
            <person name="Chain P."/>
            <person name="Lo C.C."/>
            <person name="Kronmiller B."/>
            <person name="Bracha S."/>
            <person name="Avery A.C."/>
            <person name="VandeWoude S."/>
        </authorList>
    </citation>
    <scope>NUCLEOTIDE SEQUENCE [LARGE SCALE GENOMIC DNA]</scope>
    <source>
        <strain evidence="4">31286</strain>
    </source>
</reference>
<evidence type="ECO:0000313" key="4">
    <source>
        <dbReference type="EMBL" id="ALE14715.1"/>
    </source>
</evidence>
<dbReference type="Proteomes" id="UP000152314">
    <property type="component" value="Segment"/>
</dbReference>
<evidence type="ECO:0000259" key="3">
    <source>
        <dbReference type="SMART" id="SM00337"/>
    </source>
</evidence>
<dbReference type="InterPro" id="IPR036834">
    <property type="entry name" value="Bcl-2-like_sf"/>
</dbReference>
<feature type="transmembrane region" description="Helical" evidence="2">
    <location>
        <begin position="164"/>
        <end position="186"/>
    </location>
</feature>
<accession>A0A0M4MPT9</accession>
<dbReference type="InterPro" id="IPR046371">
    <property type="entry name" value="Bcl-2_BH1-3"/>
</dbReference>
<organism evidence="4 5">
    <name type="scientific">Felid gammaherpesvirus 1</name>
    <dbReference type="NCBI Taxonomy" id="2560468"/>
    <lineage>
        <taxon>Viruses</taxon>
        <taxon>Duplodnaviria</taxon>
        <taxon>Heunggongvirae</taxon>
        <taxon>Peploviricota</taxon>
        <taxon>Herviviricetes</taxon>
        <taxon>Herpesvirales</taxon>
        <taxon>Orthoherpesviridae</taxon>
        <taxon>Gammaherpesvirinae</taxon>
        <taxon>Percavirus</taxon>
        <taxon>Percavirus felidgamma1</taxon>
    </lineage>
</organism>
<keyword evidence="2" id="KW-0472">Membrane</keyword>
<dbReference type="GeneID" id="26100394"/>
<dbReference type="Gene3D" id="1.10.437.10">
    <property type="entry name" value="Blc2-like"/>
    <property type="match status" value="1"/>
</dbReference>
<dbReference type="GO" id="GO:0051400">
    <property type="term" value="F:BH domain binding"/>
    <property type="evidence" value="ECO:0007669"/>
    <property type="project" value="TreeGrafter"/>
</dbReference>
<protein>
    <submittedName>
        <fullName evidence="4">F9</fullName>
    </submittedName>
</protein>
<dbReference type="EMBL" id="KT595939">
    <property type="protein sequence ID" value="ALE14715.1"/>
    <property type="molecule type" value="Genomic_DNA"/>
</dbReference>
<evidence type="ECO:0000256" key="1">
    <source>
        <dbReference type="ARBA" id="ARBA00009458"/>
    </source>
</evidence>
<dbReference type="Pfam" id="PF00452">
    <property type="entry name" value="Bcl-2"/>
    <property type="match status" value="1"/>
</dbReference>
<dbReference type="PANTHER" id="PTHR11256">
    <property type="entry name" value="BCL-2 RELATED"/>
    <property type="match status" value="1"/>
</dbReference>
<evidence type="ECO:0000256" key="2">
    <source>
        <dbReference type="SAM" id="Phobius"/>
    </source>
</evidence>
<dbReference type="SMR" id="A0A0M4MPT9"/>
<dbReference type="SMART" id="SM00337">
    <property type="entry name" value="BCL"/>
    <property type="match status" value="1"/>
</dbReference>
<feature type="domain" description="Bcl-2 Bcl-2 homology region 1-3" evidence="3">
    <location>
        <begin position="47"/>
        <end position="140"/>
    </location>
</feature>
<keyword evidence="2" id="KW-0812">Transmembrane</keyword>
<keyword evidence="5" id="KW-1185">Reference proteome</keyword>
<dbReference type="PROSITE" id="PS50062">
    <property type="entry name" value="BCL2_FAMILY"/>
    <property type="match status" value="1"/>
</dbReference>
<sequence>MEQNQDEHADVLAAFIGEFYGFYGLPFSGDFGSTECHVVGLVLADVAYQATTQLQGFEHLFQQMLQMDLDEAVILFQEVAQELFTEINCGRIIIFLSFSGLLLVKCVTQRKILLERCLHTSILTLLRGVLGNWLEQNGGYDALLNNLVQNHPLVDLTTSPSYRFLTYFFIFLCGAAVAALFSILLMKIR</sequence>
<dbReference type="InterPro" id="IPR002475">
    <property type="entry name" value="Bcl2-like"/>
</dbReference>
<dbReference type="RefSeq" id="YP_009173880.1">
    <property type="nucleotide sequence ID" value="NC_028099.1"/>
</dbReference>
<proteinExistence type="inferred from homology"/>
<keyword evidence="2" id="KW-1133">Transmembrane helix</keyword>
<evidence type="ECO:0000313" key="5">
    <source>
        <dbReference type="Proteomes" id="UP000152314"/>
    </source>
</evidence>
<comment type="similarity">
    <text evidence="1">Belongs to the Bcl-2 family.</text>
</comment>
<name>A0A0M4MPT9_9GAMA</name>
<dbReference type="InterPro" id="IPR026298">
    <property type="entry name" value="Bcl-2_fam"/>
</dbReference>
<dbReference type="SUPFAM" id="SSF56854">
    <property type="entry name" value="Bcl-2 inhibitors of programmed cell death"/>
    <property type="match status" value="1"/>
</dbReference>
<dbReference type="KEGG" id="vg:26100394"/>